<keyword evidence="2" id="KW-1133">Transmembrane helix</keyword>
<dbReference type="PANTHER" id="PTHR30576">
    <property type="entry name" value="COLANIC BIOSYNTHESIS UDP-GLUCOSE LIPID CARRIER TRANSFERASE"/>
    <property type="match status" value="1"/>
</dbReference>
<dbReference type="EC" id="2.7.8.40" evidence="4"/>
<dbReference type="Pfam" id="PF02397">
    <property type="entry name" value="Bac_transf"/>
    <property type="match status" value="1"/>
</dbReference>
<dbReference type="RefSeq" id="WP_018589093.1">
    <property type="nucleotide sequence ID" value="NZ_CP117523.1"/>
</dbReference>
<evidence type="ECO:0000256" key="2">
    <source>
        <dbReference type="SAM" id="Phobius"/>
    </source>
</evidence>
<keyword evidence="5" id="KW-1185">Reference proteome</keyword>
<dbReference type="PANTHER" id="PTHR30576:SF0">
    <property type="entry name" value="UNDECAPRENYL-PHOSPHATE N-ACETYLGALACTOSAMINYL 1-PHOSPHATE TRANSFERASE-RELATED"/>
    <property type="match status" value="1"/>
</dbReference>
<dbReference type="InterPro" id="IPR003362">
    <property type="entry name" value="Bact_transf"/>
</dbReference>
<organism evidence="4 5">
    <name type="scientific">Terrisporobacter glycolicus ATCC 14880 = DSM 1288</name>
    <dbReference type="NCBI Taxonomy" id="1121315"/>
    <lineage>
        <taxon>Bacteria</taxon>
        <taxon>Bacillati</taxon>
        <taxon>Bacillota</taxon>
        <taxon>Clostridia</taxon>
        <taxon>Peptostreptococcales</taxon>
        <taxon>Peptostreptococcaceae</taxon>
        <taxon>Terrisporobacter</taxon>
    </lineage>
</organism>
<name>A0ABZ2ESE2_9FIRM</name>
<evidence type="ECO:0000259" key="3">
    <source>
        <dbReference type="Pfam" id="PF02397"/>
    </source>
</evidence>
<comment type="similarity">
    <text evidence="1">Belongs to the bacterial sugar transferase family.</text>
</comment>
<dbReference type="Proteomes" id="UP001348492">
    <property type="component" value="Chromosome"/>
</dbReference>
<feature type="domain" description="Bacterial sugar transferase" evidence="3">
    <location>
        <begin position="34"/>
        <end position="226"/>
    </location>
</feature>
<evidence type="ECO:0000313" key="5">
    <source>
        <dbReference type="Proteomes" id="UP001348492"/>
    </source>
</evidence>
<sequence>MLRHWDELPKYMQTEEVRFYYDILKNKKVNIFLKRVFDIMVSIIMLVMLSPLMIGLSIAIVIDSEGGVFFRQERITQYGKKFYIHKFRTMVANAESLGSQVTVANDMRVTKIGAKIRKYRLDELPQLIDILQGNMSFVGTRPEVTKYVEKYTPEMMATLLLPAGVTSEASVQYKDEELLLQNSNNADEVYVNEVLPEKMRYNLRSLEKFNFLSELGTMIKTVLAVLG</sequence>
<protein>
    <submittedName>
        <fullName evidence="4">UDP-N-acetylgalactosamine-undecaprenyl-phosphate N-acetylgalactosaminephosphotransferase</fullName>
        <ecNumber evidence="4">2.7.8.40</ecNumber>
    </submittedName>
</protein>
<keyword evidence="2" id="KW-0472">Membrane</keyword>
<reference evidence="4 5" key="1">
    <citation type="journal article" date="2023" name="PLoS ONE">
        <title>Genome-based metabolic and phylogenomic analysis of three Terrisporobacter species.</title>
        <authorList>
            <person name="Boer T."/>
            <person name="Bengelsdorf F.R."/>
            <person name="Bomeke M."/>
            <person name="Daniel R."/>
            <person name="Poehlein A."/>
        </authorList>
    </citation>
    <scope>NUCLEOTIDE SEQUENCE [LARGE SCALE GENOMIC DNA]</scope>
    <source>
        <strain evidence="4 5">DSM 1288</strain>
    </source>
</reference>
<keyword evidence="2" id="KW-0812">Transmembrane</keyword>
<dbReference type="GO" id="GO:0016740">
    <property type="term" value="F:transferase activity"/>
    <property type="evidence" value="ECO:0007669"/>
    <property type="project" value="UniProtKB-KW"/>
</dbReference>
<evidence type="ECO:0000313" key="4">
    <source>
        <dbReference type="EMBL" id="WWD82642.1"/>
    </source>
</evidence>
<keyword evidence="4" id="KW-0808">Transferase</keyword>
<proteinExistence type="inferred from homology"/>
<dbReference type="EMBL" id="CP117523">
    <property type="protein sequence ID" value="WWD82642.1"/>
    <property type="molecule type" value="Genomic_DNA"/>
</dbReference>
<accession>A0ABZ2ESE2</accession>
<evidence type="ECO:0000256" key="1">
    <source>
        <dbReference type="ARBA" id="ARBA00006464"/>
    </source>
</evidence>
<feature type="transmembrane region" description="Helical" evidence="2">
    <location>
        <begin position="36"/>
        <end position="62"/>
    </location>
</feature>
<gene>
    <name evidence="4" type="primary">wecA_1</name>
    <name evidence="4" type="ORF">TEGL_10340</name>
</gene>